<accession>A0ACB8B3F7</accession>
<proteinExistence type="predicted"/>
<reference evidence="1" key="1">
    <citation type="journal article" date="2021" name="New Phytol.">
        <title>Evolutionary innovations through gain and loss of genes in the ectomycorrhizal Boletales.</title>
        <authorList>
            <person name="Wu G."/>
            <person name="Miyauchi S."/>
            <person name="Morin E."/>
            <person name="Kuo A."/>
            <person name="Drula E."/>
            <person name="Varga T."/>
            <person name="Kohler A."/>
            <person name="Feng B."/>
            <person name="Cao Y."/>
            <person name="Lipzen A."/>
            <person name="Daum C."/>
            <person name="Hundley H."/>
            <person name="Pangilinan J."/>
            <person name="Johnson J."/>
            <person name="Barry K."/>
            <person name="LaButti K."/>
            <person name="Ng V."/>
            <person name="Ahrendt S."/>
            <person name="Min B."/>
            <person name="Choi I.G."/>
            <person name="Park H."/>
            <person name="Plett J.M."/>
            <person name="Magnuson J."/>
            <person name="Spatafora J.W."/>
            <person name="Nagy L.G."/>
            <person name="Henrissat B."/>
            <person name="Grigoriev I.V."/>
            <person name="Yang Z.L."/>
            <person name="Xu J."/>
            <person name="Martin F.M."/>
        </authorList>
    </citation>
    <scope>NUCLEOTIDE SEQUENCE</scope>
    <source>
        <strain evidence="1">KUC20120723A-06</strain>
    </source>
</reference>
<name>A0ACB8B3F7_9AGAM</name>
<evidence type="ECO:0000313" key="1">
    <source>
        <dbReference type="EMBL" id="KAH7920331.1"/>
    </source>
</evidence>
<dbReference type="Proteomes" id="UP000790709">
    <property type="component" value="Unassembled WGS sequence"/>
</dbReference>
<evidence type="ECO:0000313" key="2">
    <source>
        <dbReference type="Proteomes" id="UP000790709"/>
    </source>
</evidence>
<dbReference type="EMBL" id="MU266587">
    <property type="protein sequence ID" value="KAH7920331.1"/>
    <property type="molecule type" value="Genomic_DNA"/>
</dbReference>
<protein>
    <submittedName>
        <fullName evidence="1">Uncharacterized protein</fullName>
    </submittedName>
</protein>
<keyword evidence="2" id="KW-1185">Reference proteome</keyword>
<sequence>MTAEEYDLLHGVDPTSSEYPDANQYPNGGVWYPHEDGALLPSTELDDAPYSVVDRLGEHAIDQLPPALLDALRDMQIGQDPGNNGALDLAMAGSFNEVQLRLELAAEVESLRRLVSRLHEQTRLSGRRHVKFHTAAHQLRCGVDALHACTDEGVNRDDQAGFPPHLIAAGFRKCSEA</sequence>
<comment type="caution">
    <text evidence="1">The sequence shown here is derived from an EMBL/GenBank/DDBJ whole genome shotgun (WGS) entry which is preliminary data.</text>
</comment>
<gene>
    <name evidence="1" type="ORF">BV22DRAFT_1133152</name>
</gene>
<organism evidence="1 2">
    <name type="scientific">Leucogyrophana mollusca</name>
    <dbReference type="NCBI Taxonomy" id="85980"/>
    <lineage>
        <taxon>Eukaryota</taxon>
        <taxon>Fungi</taxon>
        <taxon>Dikarya</taxon>
        <taxon>Basidiomycota</taxon>
        <taxon>Agaricomycotina</taxon>
        <taxon>Agaricomycetes</taxon>
        <taxon>Agaricomycetidae</taxon>
        <taxon>Boletales</taxon>
        <taxon>Boletales incertae sedis</taxon>
        <taxon>Leucogyrophana</taxon>
    </lineage>
</organism>